<sequence>MNKILIRSLLSLMLLGSAAARAAEPAAFSLAPSAELRYTIKAKQSGIPVSGNATVQWQADEKKYSVHSETRAMLVGKILDTGSRGSIDSFGLAPEQFNEKRFNKPETITTFDRAKKTLRFSASEQTYTLKGGEQDRSSAVWQVIALIRATPDKAVTGQEWKLFVAGRRDADPWTFRVVGNETLQTAMGPQACLHLSKAPPADSKDQQLDIWLAPGLDWYPVRLRFSDADGDFVDQTLESLKKTGANS</sequence>
<dbReference type="RefSeq" id="WP_212687519.1">
    <property type="nucleotide sequence ID" value="NZ_JAGSPN010000005.1"/>
</dbReference>
<evidence type="ECO:0000313" key="2">
    <source>
        <dbReference type="EMBL" id="MBR7782174.1"/>
    </source>
</evidence>
<accession>A0A941DLD6</accession>
<organism evidence="2 3">
    <name type="scientific">Undibacterium luofuense</name>
    <dbReference type="NCBI Taxonomy" id="2828733"/>
    <lineage>
        <taxon>Bacteria</taxon>
        <taxon>Pseudomonadati</taxon>
        <taxon>Pseudomonadota</taxon>
        <taxon>Betaproteobacteria</taxon>
        <taxon>Burkholderiales</taxon>
        <taxon>Oxalobacteraceae</taxon>
        <taxon>Undibacterium</taxon>
    </lineage>
</organism>
<feature type="chain" id="PRO_5037486831" evidence="1">
    <location>
        <begin position="23"/>
        <end position="247"/>
    </location>
</feature>
<proteinExistence type="predicted"/>
<feature type="signal peptide" evidence="1">
    <location>
        <begin position="1"/>
        <end position="22"/>
    </location>
</feature>
<dbReference type="Proteomes" id="UP000680067">
    <property type="component" value="Unassembled WGS sequence"/>
</dbReference>
<protein>
    <submittedName>
        <fullName evidence="2">DUF3108 domain-containing protein</fullName>
    </submittedName>
</protein>
<evidence type="ECO:0000313" key="3">
    <source>
        <dbReference type="Proteomes" id="UP000680067"/>
    </source>
</evidence>
<keyword evidence="1" id="KW-0732">Signal</keyword>
<gene>
    <name evidence="2" type="ORF">KDM89_08480</name>
</gene>
<dbReference type="AlphaFoldDB" id="A0A941DLD6"/>
<name>A0A941DLD6_9BURK</name>
<dbReference type="Pfam" id="PF11306">
    <property type="entry name" value="DUF3108"/>
    <property type="match status" value="1"/>
</dbReference>
<evidence type="ECO:0000256" key="1">
    <source>
        <dbReference type="SAM" id="SignalP"/>
    </source>
</evidence>
<reference evidence="2" key="1">
    <citation type="submission" date="2021-04" db="EMBL/GenBank/DDBJ databases">
        <title>novel species isolated from subtropical streams in China.</title>
        <authorList>
            <person name="Lu H."/>
        </authorList>
    </citation>
    <scope>NUCLEOTIDE SEQUENCE</scope>
    <source>
        <strain evidence="2">LFS511W</strain>
    </source>
</reference>
<dbReference type="EMBL" id="JAGSPN010000005">
    <property type="protein sequence ID" value="MBR7782174.1"/>
    <property type="molecule type" value="Genomic_DNA"/>
</dbReference>
<keyword evidence="3" id="KW-1185">Reference proteome</keyword>
<comment type="caution">
    <text evidence="2">The sequence shown here is derived from an EMBL/GenBank/DDBJ whole genome shotgun (WGS) entry which is preliminary data.</text>
</comment>
<dbReference type="InterPro" id="IPR021457">
    <property type="entry name" value="DUF3108"/>
</dbReference>